<dbReference type="InterPro" id="IPR029016">
    <property type="entry name" value="GAF-like_dom_sf"/>
</dbReference>
<dbReference type="PANTHER" id="PTHR32071">
    <property type="entry name" value="TRANSCRIPTIONAL REGULATORY PROTEIN"/>
    <property type="match status" value="1"/>
</dbReference>
<evidence type="ECO:0000256" key="2">
    <source>
        <dbReference type="ARBA" id="ARBA00022840"/>
    </source>
</evidence>
<evidence type="ECO:0000313" key="7">
    <source>
        <dbReference type="EMBL" id="GAA4872311.1"/>
    </source>
</evidence>
<proteinExistence type="predicted"/>
<evidence type="ECO:0000256" key="1">
    <source>
        <dbReference type="ARBA" id="ARBA00022741"/>
    </source>
</evidence>
<protein>
    <submittedName>
        <fullName evidence="7">Transcriptional regulator MimR</fullName>
    </submittedName>
</protein>
<dbReference type="InterPro" id="IPR002078">
    <property type="entry name" value="Sigma_54_int"/>
</dbReference>
<dbReference type="Pfam" id="PF02954">
    <property type="entry name" value="HTH_8"/>
    <property type="match status" value="1"/>
</dbReference>
<dbReference type="InterPro" id="IPR002197">
    <property type="entry name" value="HTH_Fis"/>
</dbReference>
<keyword evidence="1" id="KW-0547">Nucleotide-binding</keyword>
<evidence type="ECO:0000256" key="3">
    <source>
        <dbReference type="ARBA" id="ARBA00023015"/>
    </source>
</evidence>
<dbReference type="Gene3D" id="3.30.450.40">
    <property type="match status" value="1"/>
</dbReference>
<dbReference type="EMBL" id="BAABHQ010000004">
    <property type="protein sequence ID" value="GAA4872311.1"/>
    <property type="molecule type" value="Genomic_DNA"/>
</dbReference>
<dbReference type="SUPFAM" id="SSF52540">
    <property type="entry name" value="P-loop containing nucleoside triphosphate hydrolases"/>
    <property type="match status" value="1"/>
</dbReference>
<dbReference type="Gene3D" id="1.10.10.60">
    <property type="entry name" value="Homeodomain-like"/>
    <property type="match status" value="1"/>
</dbReference>
<dbReference type="SUPFAM" id="SSF46689">
    <property type="entry name" value="Homeodomain-like"/>
    <property type="match status" value="1"/>
</dbReference>
<evidence type="ECO:0000313" key="8">
    <source>
        <dbReference type="Proteomes" id="UP001500457"/>
    </source>
</evidence>
<reference evidence="8" key="1">
    <citation type="journal article" date="2019" name="Int. J. Syst. Evol. Microbiol.">
        <title>The Global Catalogue of Microorganisms (GCM) 10K type strain sequencing project: providing services to taxonomists for standard genome sequencing and annotation.</title>
        <authorList>
            <consortium name="The Broad Institute Genomics Platform"/>
            <consortium name="The Broad Institute Genome Sequencing Center for Infectious Disease"/>
            <person name="Wu L."/>
            <person name="Ma J."/>
        </authorList>
    </citation>
    <scope>NUCLEOTIDE SEQUENCE [LARGE SCALE GENOMIC DNA]</scope>
    <source>
        <strain evidence="8">JCM 17983</strain>
    </source>
</reference>
<feature type="compositionally biased region" description="Basic and acidic residues" evidence="5">
    <location>
        <begin position="292"/>
        <end position="302"/>
    </location>
</feature>
<name>A0ABP9EAS9_9PSEU</name>
<sequence>MSREVEAARRRFLRTGRDAVGPGVVAPAVLASWERCAGVDTARLAAALPDATAPAPVGAARVLDEVHTRHPDLDASVLVVDRDGVVLRRRDGEEALAEILDALDLVPGRRHGERDVGTTAAAVALHEGVAVTVEGPEHLHPALGVLAATAAPVEPGEHAVVVVRHAAEGAARDLPLVRALAREIADEDARARRGRILAVHDALAAEAAGGAVWVVATDGDDVVLGAGARRLPPADQQVLADLALAGLALERPEAPYHVDLPSGGCAEVAVREVRHEERLVGCVVGAGPAGDEQGRREAEARRRQGSHVAPTRRRDFAADLRGAGSEERAHAEARVRANRDLLTPSLRARQELAANLARRRHQVLVGEAGVGKRTMAVEQFGRLHRDGAITVIATDAADASGDGVRAAEPLARLVHRPPTRPHLVVLRGLQGVTPLVARRLDEQLRLLLARTGDVVVVACLDTASVDTSRPYGLLLRHFHETVRIPALRHRADELADLALSVLRSIGGGRSLRLSHQVVRVLEGYAWPGNVSELEDVLRYVVARKPVGVIQAPDLPALCFTRRAPRLSMLETAQADAIIQALYEARGNRYQAAAMLGIARSSLYRKIDAFGISYIA</sequence>
<keyword evidence="2" id="KW-0067">ATP-binding</keyword>
<organism evidence="7 8">
    <name type="scientific">Actinomycetospora straminea</name>
    <dbReference type="NCBI Taxonomy" id="663607"/>
    <lineage>
        <taxon>Bacteria</taxon>
        <taxon>Bacillati</taxon>
        <taxon>Actinomycetota</taxon>
        <taxon>Actinomycetes</taxon>
        <taxon>Pseudonocardiales</taxon>
        <taxon>Pseudonocardiaceae</taxon>
        <taxon>Actinomycetospora</taxon>
    </lineage>
</organism>
<gene>
    <name evidence="7" type="primary">mimR_1</name>
    <name evidence="7" type="ORF">GCM10023203_22510</name>
</gene>
<dbReference type="InterPro" id="IPR027417">
    <property type="entry name" value="P-loop_NTPase"/>
</dbReference>
<keyword evidence="8" id="KW-1185">Reference proteome</keyword>
<evidence type="ECO:0000256" key="4">
    <source>
        <dbReference type="ARBA" id="ARBA00023163"/>
    </source>
</evidence>
<keyword evidence="3" id="KW-0805">Transcription regulation</keyword>
<evidence type="ECO:0000256" key="5">
    <source>
        <dbReference type="SAM" id="MobiDB-lite"/>
    </source>
</evidence>
<dbReference type="PROSITE" id="PS50045">
    <property type="entry name" value="SIGMA54_INTERACT_4"/>
    <property type="match status" value="1"/>
</dbReference>
<dbReference type="Pfam" id="PF25601">
    <property type="entry name" value="AAA_lid_14"/>
    <property type="match status" value="1"/>
</dbReference>
<feature type="domain" description="Sigma-54 factor interaction" evidence="6">
    <location>
        <begin position="384"/>
        <end position="542"/>
    </location>
</feature>
<dbReference type="Proteomes" id="UP001500457">
    <property type="component" value="Unassembled WGS sequence"/>
</dbReference>
<dbReference type="RefSeq" id="WP_274230537.1">
    <property type="nucleotide sequence ID" value="NZ_BAABHQ010000004.1"/>
</dbReference>
<evidence type="ECO:0000259" key="6">
    <source>
        <dbReference type="PROSITE" id="PS50045"/>
    </source>
</evidence>
<accession>A0ABP9EAS9</accession>
<dbReference type="PRINTS" id="PR01590">
    <property type="entry name" value="HTHFIS"/>
</dbReference>
<keyword evidence="4" id="KW-0804">Transcription</keyword>
<dbReference type="InterPro" id="IPR058031">
    <property type="entry name" value="AAA_lid_NorR"/>
</dbReference>
<feature type="region of interest" description="Disordered" evidence="5">
    <location>
        <begin position="287"/>
        <end position="314"/>
    </location>
</feature>
<dbReference type="PANTHER" id="PTHR32071:SF122">
    <property type="entry name" value="SIGMA FACTOR"/>
    <property type="match status" value="1"/>
</dbReference>
<dbReference type="InterPro" id="IPR009057">
    <property type="entry name" value="Homeodomain-like_sf"/>
</dbReference>
<comment type="caution">
    <text evidence="7">The sequence shown here is derived from an EMBL/GenBank/DDBJ whole genome shotgun (WGS) entry which is preliminary data.</text>
</comment>
<dbReference type="Gene3D" id="1.10.8.60">
    <property type="match status" value="1"/>
</dbReference>